<comment type="caution">
    <text evidence="2">The sequence shown here is derived from an EMBL/GenBank/DDBJ whole genome shotgun (WGS) entry which is preliminary data.</text>
</comment>
<evidence type="ECO:0000313" key="2">
    <source>
        <dbReference type="EMBL" id="GGC01812.1"/>
    </source>
</evidence>
<reference evidence="3" key="1">
    <citation type="journal article" date="2019" name="Int. J. Syst. Evol. Microbiol.">
        <title>The Global Catalogue of Microorganisms (GCM) 10K type strain sequencing project: providing services to taxonomists for standard genome sequencing and annotation.</title>
        <authorList>
            <consortium name="The Broad Institute Genomics Platform"/>
            <consortium name="The Broad Institute Genome Sequencing Center for Infectious Disease"/>
            <person name="Wu L."/>
            <person name="Ma J."/>
        </authorList>
    </citation>
    <scope>NUCLEOTIDE SEQUENCE [LARGE SCALE GENOMIC DNA]</scope>
    <source>
        <strain evidence="3">CGMCC 1.15341</strain>
    </source>
</reference>
<evidence type="ECO:0008006" key="4">
    <source>
        <dbReference type="Google" id="ProtNLM"/>
    </source>
</evidence>
<keyword evidence="3" id="KW-1185">Reference proteome</keyword>
<dbReference type="Proteomes" id="UP000629025">
    <property type="component" value="Unassembled WGS sequence"/>
</dbReference>
<sequence>MTLSARHYSGTALLCATLFLSACSESSATDTKSPVADAQSQNIELDVYKSPTCGCCTSWVEHAQTHGFASSIHHPDNLNGVKDEYGIPANMRSCHTSVSKEGYVFEGHVPAKLVKRFLTAPPEGALGLAVPGMPAGSPGMEMGDRFQAYPVVLLNKDGSFQLYEKIDEQDQQY</sequence>
<proteinExistence type="predicted"/>
<dbReference type="InterPro" id="IPR007332">
    <property type="entry name" value="DUF411"/>
</dbReference>
<name>A0ABQ1KKB2_9GAMM</name>
<protein>
    <recommendedName>
        <fullName evidence="4">DUF411 domain-containing protein</fullName>
    </recommendedName>
</protein>
<keyword evidence="1" id="KW-0732">Signal</keyword>
<gene>
    <name evidence="2" type="ORF">GCM10011352_29970</name>
</gene>
<dbReference type="RefSeq" id="WP_188749762.1">
    <property type="nucleotide sequence ID" value="NZ_BMIJ01000006.1"/>
</dbReference>
<dbReference type="Pfam" id="PF04214">
    <property type="entry name" value="DUF411"/>
    <property type="match status" value="1"/>
</dbReference>
<evidence type="ECO:0000256" key="1">
    <source>
        <dbReference type="SAM" id="SignalP"/>
    </source>
</evidence>
<evidence type="ECO:0000313" key="3">
    <source>
        <dbReference type="Proteomes" id="UP000629025"/>
    </source>
</evidence>
<dbReference type="PROSITE" id="PS51257">
    <property type="entry name" value="PROKAR_LIPOPROTEIN"/>
    <property type="match status" value="1"/>
</dbReference>
<accession>A0ABQ1KKB2</accession>
<organism evidence="2 3">
    <name type="scientific">Marinobacterium zhoushanense</name>
    <dbReference type="NCBI Taxonomy" id="1679163"/>
    <lineage>
        <taxon>Bacteria</taxon>
        <taxon>Pseudomonadati</taxon>
        <taxon>Pseudomonadota</taxon>
        <taxon>Gammaproteobacteria</taxon>
        <taxon>Oceanospirillales</taxon>
        <taxon>Oceanospirillaceae</taxon>
        <taxon>Marinobacterium</taxon>
    </lineage>
</organism>
<feature type="signal peptide" evidence="1">
    <location>
        <begin position="1"/>
        <end position="28"/>
    </location>
</feature>
<feature type="chain" id="PRO_5045161423" description="DUF411 domain-containing protein" evidence="1">
    <location>
        <begin position="29"/>
        <end position="173"/>
    </location>
</feature>
<dbReference type="EMBL" id="BMIJ01000006">
    <property type="protein sequence ID" value="GGC01812.1"/>
    <property type="molecule type" value="Genomic_DNA"/>
</dbReference>